<sequence>MAEQSLPRQTGDAERKPGRVRTIATTILVLASLATLLALGTWQVERLHWKEGLLADIAARRAAPPVPLAEIEAIEKSGGDIEYRRVTVSGTFDHSRERHFFATFEGRTGFYVYTPMTLADGRILLVNRGFVPYEMKEPATRKAGEVIGEQYITGYARSRLAAKPSFAVPDNDPAKNIFYWKDFGVMASSAGLDPSKLVPFFVDADASTKNPGGYPLGGVTQFDLPNSHLQYAVTWYGLAAALIAVVIGMRLRGRSERASRAR</sequence>
<name>A0A561R3P1_9HYPH</name>
<evidence type="ECO:0000313" key="8">
    <source>
        <dbReference type="Proteomes" id="UP000320653"/>
    </source>
</evidence>
<keyword evidence="6" id="KW-1003">Cell membrane</keyword>
<dbReference type="PANTHER" id="PTHR23427:SF2">
    <property type="entry name" value="SURFEIT LOCUS PROTEIN 1"/>
    <property type="match status" value="1"/>
</dbReference>
<dbReference type="RefSeq" id="WP_145635546.1">
    <property type="nucleotide sequence ID" value="NZ_VIWP01000002.1"/>
</dbReference>
<reference evidence="7 8" key="1">
    <citation type="submission" date="2019-06" db="EMBL/GenBank/DDBJ databases">
        <title>Sorghum-associated microbial communities from plants grown in Nebraska, USA.</title>
        <authorList>
            <person name="Schachtman D."/>
        </authorList>
    </citation>
    <scope>NUCLEOTIDE SEQUENCE [LARGE SCALE GENOMIC DNA]</scope>
    <source>
        <strain evidence="7 8">1225</strain>
    </source>
</reference>
<dbReference type="PROSITE" id="PS50895">
    <property type="entry name" value="SURF1"/>
    <property type="match status" value="1"/>
</dbReference>
<evidence type="ECO:0000256" key="4">
    <source>
        <dbReference type="ARBA" id="ARBA00022989"/>
    </source>
</evidence>
<dbReference type="Pfam" id="PF02104">
    <property type="entry name" value="SURF1"/>
    <property type="match status" value="1"/>
</dbReference>
<accession>A0A561R3P1</accession>
<dbReference type="EMBL" id="VIWP01000002">
    <property type="protein sequence ID" value="TWF57207.1"/>
    <property type="molecule type" value="Genomic_DNA"/>
</dbReference>
<evidence type="ECO:0000256" key="2">
    <source>
        <dbReference type="ARBA" id="ARBA00007165"/>
    </source>
</evidence>
<organism evidence="7 8">
    <name type="scientific">Neorhizobium alkalisoli</name>
    <dbReference type="NCBI Taxonomy" id="528178"/>
    <lineage>
        <taxon>Bacteria</taxon>
        <taxon>Pseudomonadati</taxon>
        <taxon>Pseudomonadota</taxon>
        <taxon>Alphaproteobacteria</taxon>
        <taxon>Hyphomicrobiales</taxon>
        <taxon>Rhizobiaceae</taxon>
        <taxon>Rhizobium/Agrobacterium group</taxon>
        <taxon>Neorhizobium</taxon>
    </lineage>
</organism>
<protein>
    <recommendedName>
        <fullName evidence="6">SURF1-like protein</fullName>
    </recommendedName>
</protein>
<feature type="transmembrane region" description="Helical" evidence="6">
    <location>
        <begin position="20"/>
        <end position="42"/>
    </location>
</feature>
<evidence type="ECO:0000313" key="7">
    <source>
        <dbReference type="EMBL" id="TWF57207.1"/>
    </source>
</evidence>
<comment type="subcellular location">
    <subcellularLocation>
        <location evidence="6">Cell membrane</location>
        <topology evidence="6">Multi-pass membrane protein</topology>
    </subcellularLocation>
    <subcellularLocation>
        <location evidence="1">Membrane</location>
    </subcellularLocation>
</comment>
<comment type="similarity">
    <text evidence="2 6">Belongs to the SURF1 family.</text>
</comment>
<dbReference type="InterPro" id="IPR045214">
    <property type="entry name" value="Surf1/Surf4"/>
</dbReference>
<dbReference type="Proteomes" id="UP000320653">
    <property type="component" value="Unassembled WGS sequence"/>
</dbReference>
<evidence type="ECO:0000256" key="1">
    <source>
        <dbReference type="ARBA" id="ARBA00004370"/>
    </source>
</evidence>
<gene>
    <name evidence="7" type="ORF">FHW37_102849</name>
</gene>
<evidence type="ECO:0000256" key="6">
    <source>
        <dbReference type="RuleBase" id="RU363076"/>
    </source>
</evidence>
<dbReference type="AlphaFoldDB" id="A0A561R3P1"/>
<comment type="caution">
    <text evidence="7">The sequence shown here is derived from an EMBL/GenBank/DDBJ whole genome shotgun (WGS) entry which is preliminary data.</text>
</comment>
<evidence type="ECO:0000256" key="5">
    <source>
        <dbReference type="ARBA" id="ARBA00023136"/>
    </source>
</evidence>
<dbReference type="GO" id="GO:0005886">
    <property type="term" value="C:plasma membrane"/>
    <property type="evidence" value="ECO:0007669"/>
    <property type="project" value="UniProtKB-SubCell"/>
</dbReference>
<keyword evidence="3 6" id="KW-0812">Transmembrane</keyword>
<evidence type="ECO:0000256" key="3">
    <source>
        <dbReference type="ARBA" id="ARBA00022692"/>
    </source>
</evidence>
<feature type="transmembrane region" description="Helical" evidence="6">
    <location>
        <begin position="233"/>
        <end position="252"/>
    </location>
</feature>
<proteinExistence type="inferred from homology"/>
<dbReference type="OrthoDB" id="6079986at2"/>
<dbReference type="PANTHER" id="PTHR23427">
    <property type="entry name" value="SURFEIT LOCUS PROTEIN"/>
    <property type="match status" value="1"/>
</dbReference>
<keyword evidence="4 6" id="KW-1133">Transmembrane helix</keyword>
<keyword evidence="5 6" id="KW-0472">Membrane</keyword>
<dbReference type="InterPro" id="IPR002994">
    <property type="entry name" value="Surf1/Shy1"/>
</dbReference>
<keyword evidence="8" id="KW-1185">Reference proteome</keyword>
<dbReference type="CDD" id="cd06662">
    <property type="entry name" value="SURF1"/>
    <property type="match status" value="1"/>
</dbReference>